<dbReference type="OrthoDB" id="2427805at2759"/>
<keyword evidence="3" id="KW-1185">Reference proteome</keyword>
<organism evidence="2 3">
    <name type="scientific">Lunasporangiospora selenospora</name>
    <dbReference type="NCBI Taxonomy" id="979761"/>
    <lineage>
        <taxon>Eukaryota</taxon>
        <taxon>Fungi</taxon>
        <taxon>Fungi incertae sedis</taxon>
        <taxon>Mucoromycota</taxon>
        <taxon>Mortierellomycotina</taxon>
        <taxon>Mortierellomycetes</taxon>
        <taxon>Mortierellales</taxon>
        <taxon>Mortierellaceae</taxon>
        <taxon>Lunasporangiospora</taxon>
    </lineage>
</organism>
<gene>
    <name evidence="2" type="ORF">BGW38_006352</name>
</gene>
<evidence type="ECO:0000256" key="1">
    <source>
        <dbReference type="SAM" id="MobiDB-lite"/>
    </source>
</evidence>
<comment type="caution">
    <text evidence="2">The sequence shown here is derived from an EMBL/GenBank/DDBJ whole genome shotgun (WGS) entry which is preliminary data.</text>
</comment>
<protein>
    <submittedName>
        <fullName evidence="2">Uncharacterized protein</fullName>
    </submittedName>
</protein>
<proteinExistence type="predicted"/>
<dbReference type="AlphaFoldDB" id="A0A9P6KAS5"/>
<feature type="compositionally biased region" description="Acidic residues" evidence="1">
    <location>
        <begin position="523"/>
        <end position="533"/>
    </location>
</feature>
<name>A0A9P6KAS5_9FUNG</name>
<reference evidence="2" key="1">
    <citation type="journal article" date="2020" name="Fungal Divers.">
        <title>Resolving the Mortierellaceae phylogeny through synthesis of multi-gene phylogenetics and phylogenomics.</title>
        <authorList>
            <person name="Vandepol N."/>
            <person name="Liber J."/>
            <person name="Desiro A."/>
            <person name="Na H."/>
            <person name="Kennedy M."/>
            <person name="Barry K."/>
            <person name="Grigoriev I.V."/>
            <person name="Miller A.N."/>
            <person name="O'Donnell K."/>
            <person name="Stajich J.E."/>
            <person name="Bonito G."/>
        </authorList>
    </citation>
    <scope>NUCLEOTIDE SEQUENCE</scope>
    <source>
        <strain evidence="2">KOD1015</strain>
    </source>
</reference>
<accession>A0A9P6KAS5</accession>
<dbReference type="EMBL" id="JAABOA010004048">
    <property type="protein sequence ID" value="KAF9578063.1"/>
    <property type="molecule type" value="Genomic_DNA"/>
</dbReference>
<evidence type="ECO:0000313" key="3">
    <source>
        <dbReference type="Proteomes" id="UP000780801"/>
    </source>
</evidence>
<evidence type="ECO:0000313" key="2">
    <source>
        <dbReference type="EMBL" id="KAF9578063.1"/>
    </source>
</evidence>
<sequence>MVSFSNAFGLTSEEDAHTALISLLSSKLLPAKLRAAVSKTYELWRRNEGVVYWTRRMAGRKVDVSTGMTVDDLVDRGQKFTRKILQTTLLHGLTSTVQIRSSSFEIAAESEELWKPGDFADGSYERSATNQATDASSALEINRPKRQAIESEAVHKTKSRKKTPNGDTKAIYYPQNSHREQKMPIPVAGQENFLVATVGSGCGNSLFDDDEWNEILAKTRFDLPQLPRPTLRFLDKLRQSVIQGRHPNYVPLPDPVTTNDKDLTECILAQKTAAEWHFLYHKDPSPFVVDDLSESWWARESWAVLHDLLHDIPSIFMVDGEKRGLDSSRRRNMGRQFNPEEPARRRCGRKLDLICRDEQLRHDWMVVERMRHWDPQSTKPLKEFGCDILRETVTIAHNRMFEVSALMYTGFGFFQLHPVTEKSYVLVMERQQLHTLPRTKNNLQEPFKGLVKLLRIRTAMKSTIEIYRQLCRAHQLPESVAGHDQEAEKAGFTWMTEDPVGPFDPNIVVASSPIGPDDLSPNFDDEEPAYDDD</sequence>
<feature type="region of interest" description="Disordered" evidence="1">
    <location>
        <begin position="505"/>
        <end position="533"/>
    </location>
</feature>
<feature type="region of interest" description="Disordered" evidence="1">
    <location>
        <begin position="152"/>
        <end position="171"/>
    </location>
</feature>
<dbReference type="Proteomes" id="UP000780801">
    <property type="component" value="Unassembled WGS sequence"/>
</dbReference>